<accession>A0ABY7WQA4</accession>
<organism evidence="2 3">
    <name type="scientific">Lacticaseibacillus pabuli</name>
    <dbReference type="NCBI Taxonomy" id="3025672"/>
    <lineage>
        <taxon>Bacteria</taxon>
        <taxon>Bacillati</taxon>
        <taxon>Bacillota</taxon>
        <taxon>Bacilli</taxon>
        <taxon>Lactobacillales</taxon>
        <taxon>Lactobacillaceae</taxon>
        <taxon>Lacticaseibacillus</taxon>
    </lineage>
</organism>
<evidence type="ECO:0000313" key="2">
    <source>
        <dbReference type="EMBL" id="WDF82364.1"/>
    </source>
</evidence>
<keyword evidence="1" id="KW-0472">Membrane</keyword>
<keyword evidence="1" id="KW-1133">Transmembrane helix</keyword>
<dbReference type="RefSeq" id="WP_274259765.1">
    <property type="nucleotide sequence ID" value="NZ_CP117884.1"/>
</dbReference>
<dbReference type="Proteomes" id="UP001220377">
    <property type="component" value="Chromosome"/>
</dbReference>
<dbReference type="EMBL" id="CP117884">
    <property type="protein sequence ID" value="WDF82364.1"/>
    <property type="molecule type" value="Genomic_DNA"/>
</dbReference>
<keyword evidence="3" id="KW-1185">Reference proteome</keyword>
<feature type="transmembrane region" description="Helical" evidence="1">
    <location>
        <begin position="6"/>
        <end position="26"/>
    </location>
</feature>
<proteinExistence type="predicted"/>
<reference evidence="2 3" key="1">
    <citation type="submission" date="2023-02" db="EMBL/GenBank/DDBJ databases">
        <title>Genome sequence of Lacticaseibacillus sp. KACC 23028.</title>
        <authorList>
            <person name="Kim S."/>
            <person name="Heo J."/>
            <person name="Kwon S.-W."/>
        </authorList>
    </citation>
    <scope>NUCLEOTIDE SEQUENCE [LARGE SCALE GENOMIC DNA]</scope>
    <source>
        <strain evidence="2 3">KACC 23028</strain>
    </source>
</reference>
<evidence type="ECO:0000256" key="1">
    <source>
        <dbReference type="SAM" id="Phobius"/>
    </source>
</evidence>
<gene>
    <name evidence="2" type="ORF">PQ472_10795</name>
</gene>
<name>A0ABY7WQA4_9LACO</name>
<sequence>MKSRSVKLTTVGIIIILLITVVVVSLSRQSKDSSVNQTTTASSLDSLPAFVKATPSISKVSSLENKTLADMKKTATNYGILQADFDKMTDIHKANVKALNRTNLSENDFHTATDYANKLDTYLKYLRAYATKYSEQSKLAKKNSDDFTRNSINQKNIDAKNQYLDNKQDWLSAYSKIMSGN</sequence>
<protein>
    <submittedName>
        <fullName evidence="2">Uncharacterized protein</fullName>
    </submittedName>
</protein>
<evidence type="ECO:0000313" key="3">
    <source>
        <dbReference type="Proteomes" id="UP001220377"/>
    </source>
</evidence>
<keyword evidence="1" id="KW-0812">Transmembrane</keyword>